<dbReference type="OrthoDB" id="2129069at2759"/>
<feature type="non-terminal residue" evidence="4">
    <location>
        <position position="1"/>
    </location>
</feature>
<name>A0A9N9IH64_9GLOM</name>
<evidence type="ECO:0000256" key="2">
    <source>
        <dbReference type="ARBA" id="ARBA00023054"/>
    </source>
</evidence>
<evidence type="ECO:0000256" key="1">
    <source>
        <dbReference type="ARBA" id="ARBA00007584"/>
    </source>
</evidence>
<dbReference type="PANTHER" id="PTHR12499">
    <property type="entry name" value="OPTIC ATROPHY 3 PROTEIN OPA3"/>
    <property type="match status" value="1"/>
</dbReference>
<comment type="similarity">
    <text evidence="1">Belongs to the OPA3 family.</text>
</comment>
<comment type="caution">
    <text evidence="4">The sequence shown here is derived from an EMBL/GenBank/DDBJ whole genome shotgun (WGS) entry which is preliminary data.</text>
</comment>
<accession>A0A9N9IH64</accession>
<dbReference type="Proteomes" id="UP000789342">
    <property type="component" value="Unassembled WGS sequence"/>
</dbReference>
<dbReference type="Pfam" id="PF07047">
    <property type="entry name" value="OPA3"/>
    <property type="match status" value="1"/>
</dbReference>
<sequence>MSATKIGYLLVRTIAKPIANGIKSYSKNHPSFRRLCINVAQGWGFNLPCIIVTTKAAYRFEIKLNMNLLGQKGDSKIRALNSAKAVEMGANFLGEAIIFGVAASLILWEQTRSHKLSKSRQYNLDEAIEKLKDETRELKASIEKLQDNNENLKNLLNQALTERTKSRWQVVNFSEGNGYDQNVGQREERQEDQV</sequence>
<evidence type="ECO:0000313" key="4">
    <source>
        <dbReference type="EMBL" id="CAG8734592.1"/>
    </source>
</evidence>
<dbReference type="GO" id="GO:0005739">
    <property type="term" value="C:mitochondrion"/>
    <property type="evidence" value="ECO:0007669"/>
    <property type="project" value="TreeGrafter"/>
</dbReference>
<dbReference type="PANTHER" id="PTHR12499:SF0">
    <property type="entry name" value="OPTIC ATROPHY 3 PROTEIN"/>
    <property type="match status" value="1"/>
</dbReference>
<proteinExistence type="inferred from homology"/>
<organism evidence="4 5">
    <name type="scientific">Acaulospora morrowiae</name>
    <dbReference type="NCBI Taxonomy" id="94023"/>
    <lineage>
        <taxon>Eukaryota</taxon>
        <taxon>Fungi</taxon>
        <taxon>Fungi incertae sedis</taxon>
        <taxon>Mucoromycota</taxon>
        <taxon>Glomeromycotina</taxon>
        <taxon>Glomeromycetes</taxon>
        <taxon>Diversisporales</taxon>
        <taxon>Acaulosporaceae</taxon>
        <taxon>Acaulospora</taxon>
    </lineage>
</organism>
<evidence type="ECO:0000313" key="5">
    <source>
        <dbReference type="Proteomes" id="UP000789342"/>
    </source>
</evidence>
<protein>
    <submittedName>
        <fullName evidence="4">5230_t:CDS:1</fullName>
    </submittedName>
</protein>
<evidence type="ECO:0000256" key="3">
    <source>
        <dbReference type="SAM" id="Coils"/>
    </source>
</evidence>
<dbReference type="AlphaFoldDB" id="A0A9N9IH64"/>
<keyword evidence="5" id="KW-1185">Reference proteome</keyword>
<dbReference type="GO" id="GO:0019216">
    <property type="term" value="P:regulation of lipid metabolic process"/>
    <property type="evidence" value="ECO:0007669"/>
    <property type="project" value="TreeGrafter"/>
</dbReference>
<gene>
    <name evidence="4" type="ORF">AMORRO_LOCUS14281</name>
</gene>
<keyword evidence="2 3" id="KW-0175">Coiled coil</keyword>
<reference evidence="4" key="1">
    <citation type="submission" date="2021-06" db="EMBL/GenBank/DDBJ databases">
        <authorList>
            <person name="Kallberg Y."/>
            <person name="Tangrot J."/>
            <person name="Rosling A."/>
        </authorList>
    </citation>
    <scope>NUCLEOTIDE SEQUENCE</scope>
    <source>
        <strain evidence="4">CL551</strain>
    </source>
</reference>
<feature type="coiled-coil region" evidence="3">
    <location>
        <begin position="124"/>
        <end position="162"/>
    </location>
</feature>
<dbReference type="EMBL" id="CAJVPV010027635">
    <property type="protein sequence ID" value="CAG8734592.1"/>
    <property type="molecule type" value="Genomic_DNA"/>
</dbReference>
<dbReference type="InterPro" id="IPR010754">
    <property type="entry name" value="OPA3-like"/>
</dbReference>